<feature type="region of interest" description="Disordered" evidence="1">
    <location>
        <begin position="127"/>
        <end position="149"/>
    </location>
</feature>
<dbReference type="Gene3D" id="3.40.50.1820">
    <property type="entry name" value="alpha/beta hydrolase"/>
    <property type="match status" value="1"/>
</dbReference>
<organism evidence="2 3">
    <name type="scientific">Dietzia maris</name>
    <dbReference type="NCBI Taxonomy" id="37915"/>
    <lineage>
        <taxon>Bacteria</taxon>
        <taxon>Bacillati</taxon>
        <taxon>Actinomycetota</taxon>
        <taxon>Actinomycetes</taxon>
        <taxon>Mycobacteriales</taxon>
        <taxon>Dietziaceae</taxon>
        <taxon>Dietzia</taxon>
    </lineage>
</organism>
<protein>
    <recommendedName>
        <fullName evidence="4">Alpha/beta hydrolase</fullName>
    </recommendedName>
</protein>
<gene>
    <name evidence="2" type="ORF">R3P82_07375</name>
</gene>
<sequence>MRRAGGHHVRLLIADSDGGYRQPSAILGRFVDDLVEWTGAREAVRVQWPAPGSGRLRRSHTWESASAAGVADLNRLVHLHPSDDLVLIGACCGTRVIHDWMDAHPEDLDRVAAVGLIADPFRPRDRWLVGTSDPGGQGVAGPRRGPIPERTHWVSVPGDPLSGVQPSNLLRGAVRDSDLTPVQVYDELIENLPDSRTRVALRLHVVEHPGRWSPHLLRQLDDVTDTLLTYRDAGYAALYEADVDGASPLARLARVIADQVAADQAA</sequence>
<dbReference type="SUPFAM" id="SSF53474">
    <property type="entry name" value="alpha/beta-Hydrolases"/>
    <property type="match status" value="1"/>
</dbReference>
<dbReference type="Proteomes" id="UP001185873">
    <property type="component" value="Unassembled WGS sequence"/>
</dbReference>
<evidence type="ECO:0008006" key="4">
    <source>
        <dbReference type="Google" id="ProtNLM"/>
    </source>
</evidence>
<evidence type="ECO:0000313" key="2">
    <source>
        <dbReference type="EMBL" id="MDV6298934.1"/>
    </source>
</evidence>
<dbReference type="RefSeq" id="WP_182635119.1">
    <property type="nucleotide sequence ID" value="NZ_JAWLKJ010000002.1"/>
</dbReference>
<proteinExistence type="predicted"/>
<evidence type="ECO:0000313" key="3">
    <source>
        <dbReference type="Proteomes" id="UP001185873"/>
    </source>
</evidence>
<reference evidence="2" key="1">
    <citation type="submission" date="2023-10" db="EMBL/GenBank/DDBJ databases">
        <title>Development of a sustainable strategy for remediation of hydrocarbon-contaminated territories based on the waste exchange concept.</title>
        <authorList>
            <person name="Krivoruchko A."/>
        </authorList>
    </citation>
    <scope>NUCLEOTIDE SEQUENCE</scope>
    <source>
        <strain evidence="2">IEGM 1175</strain>
    </source>
</reference>
<dbReference type="AlphaFoldDB" id="A0AAE4U5G0"/>
<evidence type="ECO:0000256" key="1">
    <source>
        <dbReference type="SAM" id="MobiDB-lite"/>
    </source>
</evidence>
<dbReference type="InterPro" id="IPR029058">
    <property type="entry name" value="AB_hydrolase_fold"/>
</dbReference>
<comment type="caution">
    <text evidence="2">The sequence shown here is derived from an EMBL/GenBank/DDBJ whole genome shotgun (WGS) entry which is preliminary data.</text>
</comment>
<name>A0AAE4U5G0_9ACTN</name>
<accession>A0AAE4U5G0</accession>
<dbReference type="EMBL" id="JAWLKJ010000002">
    <property type="protein sequence ID" value="MDV6298934.1"/>
    <property type="molecule type" value="Genomic_DNA"/>
</dbReference>